<dbReference type="InterPro" id="IPR021330">
    <property type="entry name" value="DUF2939"/>
</dbReference>
<reference evidence="1 2" key="1">
    <citation type="submission" date="2019-04" db="EMBL/GenBank/DDBJ databases">
        <title>Geobacter ruber sp. nov., ferric-reducing bacteria isolated from paddy soil.</title>
        <authorList>
            <person name="Xu Z."/>
            <person name="Masuda Y."/>
            <person name="Itoh H."/>
            <person name="Senoo K."/>
        </authorList>
    </citation>
    <scope>NUCLEOTIDE SEQUENCE [LARGE SCALE GENOMIC DNA]</scope>
    <source>
        <strain evidence="1 2">Red88</strain>
    </source>
</reference>
<dbReference type="Pfam" id="PF11159">
    <property type="entry name" value="DUF2939"/>
    <property type="match status" value="1"/>
</dbReference>
<dbReference type="RefSeq" id="WP_149306445.1">
    <property type="nucleotide sequence ID" value="NZ_SRSD01000002.1"/>
</dbReference>
<dbReference type="EMBL" id="SRSD01000002">
    <property type="protein sequence ID" value="KAA0894288.1"/>
    <property type="molecule type" value="Genomic_DNA"/>
</dbReference>
<name>A0A5A9XPV5_9BACT</name>
<accession>A0A5A9XPV5</accession>
<gene>
    <name evidence="1" type="ORF">ET418_04875</name>
</gene>
<organism evidence="1 2">
    <name type="scientific">Oryzomonas rubra</name>
    <dbReference type="NCBI Taxonomy" id="2509454"/>
    <lineage>
        <taxon>Bacteria</taxon>
        <taxon>Pseudomonadati</taxon>
        <taxon>Thermodesulfobacteriota</taxon>
        <taxon>Desulfuromonadia</taxon>
        <taxon>Geobacterales</taxon>
        <taxon>Geobacteraceae</taxon>
        <taxon>Oryzomonas</taxon>
    </lineage>
</organism>
<proteinExistence type="predicted"/>
<evidence type="ECO:0000313" key="1">
    <source>
        <dbReference type="EMBL" id="KAA0894288.1"/>
    </source>
</evidence>
<dbReference type="AlphaFoldDB" id="A0A5A9XPV5"/>
<evidence type="ECO:0000313" key="2">
    <source>
        <dbReference type="Proteomes" id="UP000324298"/>
    </source>
</evidence>
<sequence length="174" mass="19596">MKKLMIFVGVIVVVVVSVFVYAKGTPQYSLYQFRKAVENHDADTAMKYFDVDSIVDNFMNDFMKSQDEKKPANEFEAMGNNLAKGLIAMMLPAMKESLKGQLKTGITTPSDDKTPVKDIRKGSLSDFEIKTEGKMAILSMKDNKNVKFKMVKTPDGHWKIVQLMMPNAMNGLQK</sequence>
<comment type="caution">
    <text evidence="1">The sequence shown here is derived from an EMBL/GenBank/DDBJ whole genome shotgun (WGS) entry which is preliminary data.</text>
</comment>
<dbReference type="Proteomes" id="UP000324298">
    <property type="component" value="Unassembled WGS sequence"/>
</dbReference>
<dbReference type="OrthoDB" id="1631820at2"/>
<protein>
    <submittedName>
        <fullName evidence="1">DUF2939 domain-containing protein</fullName>
    </submittedName>
</protein>
<keyword evidence="2" id="KW-1185">Reference proteome</keyword>